<dbReference type="InterPro" id="IPR017896">
    <property type="entry name" value="4Fe4S_Fe-S-bd"/>
</dbReference>
<keyword evidence="2" id="KW-0004">4Fe-4S</keyword>
<dbReference type="Pfam" id="PF14697">
    <property type="entry name" value="Fer4_21"/>
    <property type="match status" value="1"/>
</dbReference>
<keyword evidence="4" id="KW-0677">Repeat</keyword>
<dbReference type="InterPro" id="IPR017900">
    <property type="entry name" value="4Fe4S_Fe_S_CS"/>
</dbReference>
<dbReference type="SUPFAM" id="SSF54862">
    <property type="entry name" value="4Fe-4S ferredoxins"/>
    <property type="match status" value="1"/>
</dbReference>
<dbReference type="InterPro" id="IPR011898">
    <property type="entry name" value="PorD_KorD"/>
</dbReference>
<comment type="cofactor">
    <cofactor evidence="1">
        <name>[4Fe-4S] cluster</name>
        <dbReference type="ChEBI" id="CHEBI:49883"/>
    </cofactor>
</comment>
<feature type="region of interest" description="Disordered" evidence="7">
    <location>
        <begin position="94"/>
        <end position="114"/>
    </location>
</feature>
<evidence type="ECO:0000256" key="4">
    <source>
        <dbReference type="ARBA" id="ARBA00022737"/>
    </source>
</evidence>
<evidence type="ECO:0000256" key="5">
    <source>
        <dbReference type="ARBA" id="ARBA00023004"/>
    </source>
</evidence>
<dbReference type="GO" id="GO:0016625">
    <property type="term" value="F:oxidoreductase activity, acting on the aldehyde or oxo group of donors, iron-sulfur protein as acceptor"/>
    <property type="evidence" value="ECO:0007669"/>
    <property type="project" value="InterPro"/>
</dbReference>
<name>A0A645D284_9ZZZZ</name>
<sequence length="114" mass="12615">MSKPKCWQDVPPATIAWGASALDVETGLWRSMRPVLDENKCISCLKCWLQCPDSSIKTNEEGRVCGINMFFCKGCGVCAQVCPVNAISMHQEADFTNEKREHGEDPGKVADHVK</sequence>
<evidence type="ECO:0000256" key="6">
    <source>
        <dbReference type="ARBA" id="ARBA00023014"/>
    </source>
</evidence>
<dbReference type="PANTHER" id="PTHR43724:SF1">
    <property type="entry name" value="PYRUVATE SYNTHASE SUBUNIT PORD"/>
    <property type="match status" value="1"/>
</dbReference>
<gene>
    <name evidence="9" type="primary">porD_8</name>
    <name evidence="9" type="ORF">SDC9_130644</name>
</gene>
<dbReference type="PROSITE" id="PS51379">
    <property type="entry name" value="4FE4S_FER_2"/>
    <property type="match status" value="2"/>
</dbReference>
<proteinExistence type="predicted"/>
<organism evidence="9">
    <name type="scientific">bioreactor metagenome</name>
    <dbReference type="NCBI Taxonomy" id="1076179"/>
    <lineage>
        <taxon>unclassified sequences</taxon>
        <taxon>metagenomes</taxon>
        <taxon>ecological metagenomes</taxon>
    </lineage>
</organism>
<accession>A0A645D284</accession>
<dbReference type="NCBIfam" id="TIGR02179">
    <property type="entry name" value="PorD_KorD"/>
    <property type="match status" value="1"/>
</dbReference>
<keyword evidence="3" id="KW-0479">Metal-binding</keyword>
<evidence type="ECO:0000256" key="7">
    <source>
        <dbReference type="SAM" id="MobiDB-lite"/>
    </source>
</evidence>
<dbReference type="AlphaFoldDB" id="A0A645D284"/>
<keyword evidence="5" id="KW-0408">Iron</keyword>
<evidence type="ECO:0000256" key="2">
    <source>
        <dbReference type="ARBA" id="ARBA00022485"/>
    </source>
</evidence>
<evidence type="ECO:0000313" key="9">
    <source>
        <dbReference type="EMBL" id="MPM83580.1"/>
    </source>
</evidence>
<keyword evidence="6" id="KW-0411">Iron-sulfur</keyword>
<dbReference type="GO" id="GO:0051539">
    <property type="term" value="F:4 iron, 4 sulfur cluster binding"/>
    <property type="evidence" value="ECO:0007669"/>
    <property type="project" value="UniProtKB-KW"/>
</dbReference>
<evidence type="ECO:0000259" key="8">
    <source>
        <dbReference type="PROSITE" id="PS51379"/>
    </source>
</evidence>
<evidence type="ECO:0000256" key="3">
    <source>
        <dbReference type="ARBA" id="ARBA00022723"/>
    </source>
</evidence>
<feature type="domain" description="4Fe-4S ferredoxin-type" evidence="8">
    <location>
        <begin position="62"/>
        <end position="92"/>
    </location>
</feature>
<feature type="domain" description="4Fe-4S ferredoxin-type" evidence="8">
    <location>
        <begin position="32"/>
        <end position="61"/>
    </location>
</feature>
<comment type="caution">
    <text evidence="9">The sequence shown here is derived from an EMBL/GenBank/DDBJ whole genome shotgun (WGS) entry which is preliminary data.</text>
</comment>
<evidence type="ECO:0000256" key="1">
    <source>
        <dbReference type="ARBA" id="ARBA00001966"/>
    </source>
</evidence>
<protein>
    <submittedName>
        <fullName evidence="9">Pyruvate synthase subunit PorD</fullName>
    </submittedName>
</protein>
<dbReference type="PROSITE" id="PS00198">
    <property type="entry name" value="4FE4S_FER_1"/>
    <property type="match status" value="1"/>
</dbReference>
<dbReference type="Gene3D" id="3.30.70.20">
    <property type="match status" value="1"/>
</dbReference>
<reference evidence="9" key="1">
    <citation type="submission" date="2019-08" db="EMBL/GenBank/DDBJ databases">
        <authorList>
            <person name="Kucharzyk K."/>
            <person name="Murdoch R.W."/>
            <person name="Higgins S."/>
            <person name="Loffler F."/>
        </authorList>
    </citation>
    <scope>NUCLEOTIDE SEQUENCE</scope>
</reference>
<dbReference type="PANTHER" id="PTHR43724">
    <property type="entry name" value="PYRUVATE SYNTHASE SUBUNIT PORD"/>
    <property type="match status" value="1"/>
</dbReference>
<keyword evidence="9" id="KW-0670">Pyruvate</keyword>
<dbReference type="EMBL" id="VSSQ01032348">
    <property type="protein sequence ID" value="MPM83580.1"/>
    <property type="molecule type" value="Genomic_DNA"/>
</dbReference>
<dbReference type="GO" id="GO:0046872">
    <property type="term" value="F:metal ion binding"/>
    <property type="evidence" value="ECO:0007669"/>
    <property type="project" value="UniProtKB-KW"/>
</dbReference>